<dbReference type="PANTHER" id="PTHR30514:SF18">
    <property type="entry name" value="RPIR-FAMILY TRANSCRIPTIONAL REGULATOR"/>
    <property type="match status" value="1"/>
</dbReference>
<evidence type="ECO:0000256" key="3">
    <source>
        <dbReference type="ARBA" id="ARBA00023163"/>
    </source>
</evidence>
<dbReference type="InterPro" id="IPR009057">
    <property type="entry name" value="Homeodomain-like_sf"/>
</dbReference>
<dbReference type="CDD" id="cd05013">
    <property type="entry name" value="SIS_RpiR"/>
    <property type="match status" value="1"/>
</dbReference>
<dbReference type="RefSeq" id="WP_077590376.1">
    <property type="nucleotide sequence ID" value="NZ_CP019640.1"/>
</dbReference>
<proteinExistence type="predicted"/>
<evidence type="ECO:0000256" key="2">
    <source>
        <dbReference type="ARBA" id="ARBA00023125"/>
    </source>
</evidence>
<feature type="domain" description="HTH rpiR-type" evidence="4">
    <location>
        <begin position="2"/>
        <end position="78"/>
    </location>
</feature>
<dbReference type="SUPFAM" id="SSF46689">
    <property type="entry name" value="Homeodomain-like"/>
    <property type="match status" value="1"/>
</dbReference>
<evidence type="ECO:0000313" key="6">
    <source>
        <dbReference type="EMBL" id="AQQ54483.1"/>
    </source>
</evidence>
<evidence type="ECO:0000259" key="5">
    <source>
        <dbReference type="PROSITE" id="PS51464"/>
    </source>
</evidence>
<protein>
    <submittedName>
        <fullName evidence="6">RpiR family transcriptional regulator</fullName>
    </submittedName>
</protein>
<evidence type="ECO:0000259" key="4">
    <source>
        <dbReference type="PROSITE" id="PS51071"/>
    </source>
</evidence>
<dbReference type="SUPFAM" id="SSF53697">
    <property type="entry name" value="SIS domain"/>
    <property type="match status" value="1"/>
</dbReference>
<dbReference type="Pfam" id="PF01418">
    <property type="entry name" value="HTH_6"/>
    <property type="match status" value="1"/>
</dbReference>
<dbReference type="InterPro" id="IPR046348">
    <property type="entry name" value="SIS_dom_sf"/>
</dbReference>
<dbReference type="PROSITE" id="PS51464">
    <property type="entry name" value="SIS"/>
    <property type="match status" value="1"/>
</dbReference>
<accession>A0A1Q2L242</accession>
<dbReference type="Pfam" id="PF01380">
    <property type="entry name" value="SIS"/>
    <property type="match status" value="1"/>
</dbReference>
<dbReference type="InterPro" id="IPR035472">
    <property type="entry name" value="RpiR-like_SIS"/>
</dbReference>
<dbReference type="EMBL" id="CP019640">
    <property type="protein sequence ID" value="AQQ54483.1"/>
    <property type="molecule type" value="Genomic_DNA"/>
</dbReference>
<gene>
    <name evidence="6" type="ORF">B0X71_16155</name>
</gene>
<dbReference type="KEGG" id="pmar:B0X71_16155"/>
<feature type="domain" description="SIS" evidence="5">
    <location>
        <begin position="123"/>
        <end position="264"/>
    </location>
</feature>
<name>A0A1Q2L242_9BACL</name>
<dbReference type="GO" id="GO:0097367">
    <property type="term" value="F:carbohydrate derivative binding"/>
    <property type="evidence" value="ECO:0007669"/>
    <property type="project" value="InterPro"/>
</dbReference>
<dbReference type="InterPro" id="IPR001347">
    <property type="entry name" value="SIS_dom"/>
</dbReference>
<dbReference type="AlphaFoldDB" id="A0A1Q2L242"/>
<keyword evidence="7" id="KW-1185">Reference proteome</keyword>
<sequence length="280" mass="31582">MQEILRNIANSYKNFSTGQKKVADLFIEQPIFLAFSSALEVGRNVNVSESTVIRWAQKLGYKGYAEFQQIVQQKLAQERLEQLTTDVSPQTEGQSLLKNLLNSDISNLQQLKQSLDEEQLLQAVDLISQAEQIYVTGNTFDYGMAYSFTTWLNHTLDHTEMLIYGDGQYYLQLSKLGIASTVIAFAFPRYEKVVTETLNTAKEQGASVIVITDSVSAPAVKYADIVLEVPMNSDLGIDSYTAASALLTSIMRFLSVKEHDKVKLNYDRTEAMYLRKNVYH</sequence>
<evidence type="ECO:0000256" key="1">
    <source>
        <dbReference type="ARBA" id="ARBA00023015"/>
    </source>
</evidence>
<dbReference type="InterPro" id="IPR000281">
    <property type="entry name" value="HTH_RpiR"/>
</dbReference>
<organism evidence="6 7">
    <name type="scientific">Planococcus lenghuensis</name>
    <dbReference type="NCBI Taxonomy" id="2213202"/>
    <lineage>
        <taxon>Bacteria</taxon>
        <taxon>Bacillati</taxon>
        <taxon>Bacillota</taxon>
        <taxon>Bacilli</taxon>
        <taxon>Bacillales</taxon>
        <taxon>Caryophanaceae</taxon>
        <taxon>Planococcus</taxon>
    </lineage>
</organism>
<keyword evidence="3" id="KW-0804">Transcription</keyword>
<dbReference type="Proteomes" id="UP000188184">
    <property type="component" value="Chromosome"/>
</dbReference>
<dbReference type="OrthoDB" id="2930at2"/>
<keyword evidence="2" id="KW-0238">DNA-binding</keyword>
<reference evidence="6 7" key="1">
    <citation type="submission" date="2017-02" db="EMBL/GenBank/DDBJ databases">
        <title>The complete genomic sequence of a novel cold adapted crude oil-degrading bacterium Planococcus qaidamina Y42.</title>
        <authorList>
            <person name="Yang R."/>
        </authorList>
    </citation>
    <scope>NUCLEOTIDE SEQUENCE [LARGE SCALE GENOMIC DNA]</scope>
    <source>
        <strain evidence="6 7">Y42</strain>
    </source>
</reference>
<dbReference type="PANTHER" id="PTHR30514">
    <property type="entry name" value="GLUCOKINASE"/>
    <property type="match status" value="1"/>
</dbReference>
<dbReference type="GO" id="GO:0003700">
    <property type="term" value="F:DNA-binding transcription factor activity"/>
    <property type="evidence" value="ECO:0007669"/>
    <property type="project" value="InterPro"/>
</dbReference>
<dbReference type="GO" id="GO:0003677">
    <property type="term" value="F:DNA binding"/>
    <property type="evidence" value="ECO:0007669"/>
    <property type="project" value="UniProtKB-KW"/>
</dbReference>
<keyword evidence="1" id="KW-0805">Transcription regulation</keyword>
<dbReference type="Gene3D" id="1.10.10.10">
    <property type="entry name" value="Winged helix-like DNA-binding domain superfamily/Winged helix DNA-binding domain"/>
    <property type="match status" value="1"/>
</dbReference>
<evidence type="ECO:0000313" key="7">
    <source>
        <dbReference type="Proteomes" id="UP000188184"/>
    </source>
</evidence>
<dbReference type="GO" id="GO:1901135">
    <property type="term" value="P:carbohydrate derivative metabolic process"/>
    <property type="evidence" value="ECO:0007669"/>
    <property type="project" value="InterPro"/>
</dbReference>
<dbReference type="Gene3D" id="3.40.50.10490">
    <property type="entry name" value="Glucose-6-phosphate isomerase like protein, domain 1"/>
    <property type="match status" value="1"/>
</dbReference>
<dbReference type="InterPro" id="IPR036388">
    <property type="entry name" value="WH-like_DNA-bd_sf"/>
</dbReference>
<dbReference type="PROSITE" id="PS51071">
    <property type="entry name" value="HTH_RPIR"/>
    <property type="match status" value="1"/>
</dbReference>
<dbReference type="InterPro" id="IPR047640">
    <property type="entry name" value="RpiR-like"/>
</dbReference>